<feature type="domain" description="PDZ" evidence="1">
    <location>
        <begin position="332"/>
        <end position="413"/>
    </location>
</feature>
<reference evidence="2 3" key="1">
    <citation type="submission" date="2017-10" db="EMBL/GenBank/DDBJ databases">
        <title>The draft genome sequence of Lewinella nigricans NBRC 102662.</title>
        <authorList>
            <person name="Wang K."/>
        </authorList>
    </citation>
    <scope>NUCLEOTIDE SEQUENCE [LARGE SCALE GENOMIC DNA]</scope>
    <source>
        <strain evidence="2 3">NBRC 102662</strain>
    </source>
</reference>
<dbReference type="InterPro" id="IPR034122">
    <property type="entry name" value="Retropepsin-like_bacterial"/>
</dbReference>
<evidence type="ECO:0000313" key="3">
    <source>
        <dbReference type="Proteomes" id="UP000223913"/>
    </source>
</evidence>
<dbReference type="SUPFAM" id="SSF50156">
    <property type="entry name" value="PDZ domain-like"/>
    <property type="match status" value="1"/>
</dbReference>
<sequence>MVAASKTISLSSGKDNTRNMKNKLLILLFPGIWCFLISGCTVKWTEAIQYGEVEQEEFRATVPIEIQKDLILVPVSIQGKSYRFLFDSGAPFSISDRLQREFGFKTVSRGTIVDSDHNRKKVNWVQVDAIDIGGISFREQTAFVGDFAANPILGCIGIDGIIGSNLIRHSNWIIDQEQGALSLFSTIDQEALNAYAIVLFETDYQYNIFLDVDLGSATVGKVLLDYGSNGSVSLSRDIFSRLKDRGIIRETLSEKGVRQTGIIGTSVPLDREIAFTDSLRMDRLQPEDVMLRTGKTVSIGNKLLSRFRVTIDWENQVLYMEPGGKTRDPARSRGFSLGYAVDKGIYVQSVIENSKADRAGIRPNMQVLKIDGLDFANGNDYCDYVQHELSDEFFIQLIDAQGQHLELRLENTVLK</sequence>
<accession>A0A2D0NAG2</accession>
<dbReference type="PROSITE" id="PS50106">
    <property type="entry name" value="PDZ"/>
    <property type="match status" value="1"/>
</dbReference>
<dbReference type="CDD" id="cd05483">
    <property type="entry name" value="retropepsin_like_bacteria"/>
    <property type="match status" value="1"/>
</dbReference>
<keyword evidence="3" id="KW-1185">Reference proteome</keyword>
<dbReference type="Gene3D" id="2.30.42.10">
    <property type="match status" value="1"/>
</dbReference>
<protein>
    <recommendedName>
        <fullName evidence="1">PDZ domain-containing protein</fullName>
    </recommendedName>
</protein>
<dbReference type="InterPro" id="IPR021109">
    <property type="entry name" value="Peptidase_aspartic_dom_sf"/>
</dbReference>
<dbReference type="Pfam" id="PF13650">
    <property type="entry name" value="Asp_protease_2"/>
    <property type="match status" value="1"/>
</dbReference>
<gene>
    <name evidence="2" type="ORF">CRP01_17790</name>
</gene>
<dbReference type="Gene3D" id="2.40.70.10">
    <property type="entry name" value="Acid Proteases"/>
    <property type="match status" value="2"/>
</dbReference>
<name>A0A2D0NAG2_FLAN2</name>
<evidence type="ECO:0000313" key="2">
    <source>
        <dbReference type="EMBL" id="PHN05366.1"/>
    </source>
</evidence>
<dbReference type="CDD" id="cd00136">
    <property type="entry name" value="PDZ_canonical"/>
    <property type="match status" value="1"/>
</dbReference>
<dbReference type="AlphaFoldDB" id="A0A2D0NAG2"/>
<organism evidence="2 3">
    <name type="scientific">Flavilitoribacter nigricans (strain ATCC 23147 / DSM 23189 / NBRC 102662 / NCIMB 1420 / SS-2)</name>
    <name type="common">Lewinella nigricans</name>
    <dbReference type="NCBI Taxonomy" id="1122177"/>
    <lineage>
        <taxon>Bacteria</taxon>
        <taxon>Pseudomonadati</taxon>
        <taxon>Bacteroidota</taxon>
        <taxon>Saprospiria</taxon>
        <taxon>Saprospirales</taxon>
        <taxon>Lewinellaceae</taxon>
        <taxon>Flavilitoribacter</taxon>
    </lineage>
</organism>
<dbReference type="InterPro" id="IPR001478">
    <property type="entry name" value="PDZ"/>
</dbReference>
<proteinExistence type="predicted"/>
<dbReference type="EMBL" id="PDUD01000022">
    <property type="protein sequence ID" value="PHN05366.1"/>
    <property type="molecule type" value="Genomic_DNA"/>
</dbReference>
<dbReference type="InterPro" id="IPR036034">
    <property type="entry name" value="PDZ_sf"/>
</dbReference>
<evidence type="ECO:0000259" key="1">
    <source>
        <dbReference type="PROSITE" id="PS50106"/>
    </source>
</evidence>
<dbReference type="SUPFAM" id="SSF50630">
    <property type="entry name" value="Acid proteases"/>
    <property type="match status" value="1"/>
</dbReference>
<dbReference type="OrthoDB" id="5580718at2"/>
<comment type="caution">
    <text evidence="2">The sequence shown here is derived from an EMBL/GenBank/DDBJ whole genome shotgun (WGS) entry which is preliminary data.</text>
</comment>
<dbReference type="Proteomes" id="UP000223913">
    <property type="component" value="Unassembled WGS sequence"/>
</dbReference>